<evidence type="ECO:0000313" key="4">
    <source>
        <dbReference type="WBParaSite" id="PSAMB.scaffold715size42891.g8192.t1"/>
    </source>
</evidence>
<reference evidence="4" key="1">
    <citation type="submission" date="2022-11" db="UniProtKB">
        <authorList>
            <consortium name="WormBaseParasite"/>
        </authorList>
    </citation>
    <scope>IDENTIFICATION</scope>
</reference>
<keyword evidence="2" id="KW-0732">Signal</keyword>
<dbReference type="WBParaSite" id="PSAMB.scaffold715size42891.g8192.t1">
    <property type="protein sequence ID" value="PSAMB.scaffold715size42891.g8192.t1"/>
    <property type="gene ID" value="PSAMB.scaffold715size42891.g8192"/>
</dbReference>
<feature type="signal peptide" evidence="2">
    <location>
        <begin position="1"/>
        <end position="21"/>
    </location>
</feature>
<evidence type="ECO:0000256" key="1">
    <source>
        <dbReference type="SAM" id="MobiDB-lite"/>
    </source>
</evidence>
<feature type="chain" id="PRO_5037594275" evidence="2">
    <location>
        <begin position="22"/>
        <end position="89"/>
    </location>
</feature>
<evidence type="ECO:0000313" key="3">
    <source>
        <dbReference type="Proteomes" id="UP000887566"/>
    </source>
</evidence>
<sequence>MKQYTSIACLILLATFINSEARSAASGSSSIIDPCDLKNCPEDTVCVRNRCVPFSFSFKPPVQSNESTNSTDSSASGMPVTTTFADLAH</sequence>
<keyword evidence="3" id="KW-1185">Reference proteome</keyword>
<proteinExistence type="predicted"/>
<accession>A0A914X9R6</accession>
<organism evidence="3 4">
    <name type="scientific">Plectus sambesii</name>
    <dbReference type="NCBI Taxonomy" id="2011161"/>
    <lineage>
        <taxon>Eukaryota</taxon>
        <taxon>Metazoa</taxon>
        <taxon>Ecdysozoa</taxon>
        <taxon>Nematoda</taxon>
        <taxon>Chromadorea</taxon>
        <taxon>Plectida</taxon>
        <taxon>Plectina</taxon>
        <taxon>Plectoidea</taxon>
        <taxon>Plectidae</taxon>
        <taxon>Plectus</taxon>
    </lineage>
</organism>
<name>A0A914X9R6_9BILA</name>
<dbReference type="AlphaFoldDB" id="A0A914X9R6"/>
<evidence type="ECO:0000256" key="2">
    <source>
        <dbReference type="SAM" id="SignalP"/>
    </source>
</evidence>
<feature type="region of interest" description="Disordered" evidence="1">
    <location>
        <begin position="60"/>
        <end position="89"/>
    </location>
</feature>
<feature type="compositionally biased region" description="Polar residues" evidence="1">
    <location>
        <begin position="62"/>
        <end position="89"/>
    </location>
</feature>
<dbReference type="Proteomes" id="UP000887566">
    <property type="component" value="Unplaced"/>
</dbReference>
<protein>
    <submittedName>
        <fullName evidence="4">Uncharacterized protein</fullName>
    </submittedName>
</protein>